<sequence length="183" mass="20355">MDKKPSVFTRTSAYIPRIENVMRRDIYNEKISGCGGPKDLRDTGSLSSMGFPGSYSNKADCQWNIRVPDGKLVHLHFHNFSLEESEGCLSDKVSITDQLGSLAPCGGSFSSEQGELKSPNWPNDYAGQSVCTWTVKNPSATRFHVAFMHFELQAVNVLGNCVDYVEIFNGATMTSLGQFWYYS</sequence>
<comment type="caution">
    <text evidence="3">Lacks conserved residue(s) required for the propagation of feature annotation.</text>
</comment>
<dbReference type="Pfam" id="PF00431">
    <property type="entry name" value="CUB"/>
    <property type="match status" value="2"/>
</dbReference>
<evidence type="ECO:0000313" key="5">
    <source>
        <dbReference type="EMBL" id="CAL1601097.1"/>
    </source>
</evidence>
<dbReference type="Gene3D" id="2.60.120.290">
    <property type="entry name" value="Spermadhesin, CUB domain"/>
    <property type="match status" value="2"/>
</dbReference>
<keyword evidence="6" id="KW-1185">Reference proteome</keyword>
<keyword evidence="2 3" id="KW-1015">Disulfide bond</keyword>
<evidence type="ECO:0000313" key="6">
    <source>
        <dbReference type="Proteomes" id="UP001497482"/>
    </source>
</evidence>
<evidence type="ECO:0000256" key="2">
    <source>
        <dbReference type="ARBA" id="ARBA00023157"/>
    </source>
</evidence>
<dbReference type="SMART" id="SM00042">
    <property type="entry name" value="CUB"/>
    <property type="match status" value="1"/>
</dbReference>
<dbReference type="InterPro" id="IPR000859">
    <property type="entry name" value="CUB_dom"/>
</dbReference>
<evidence type="ECO:0000256" key="1">
    <source>
        <dbReference type="ARBA" id="ARBA00022737"/>
    </source>
</evidence>
<evidence type="ECO:0000256" key="3">
    <source>
        <dbReference type="PROSITE-ProRule" id="PRU00059"/>
    </source>
</evidence>
<dbReference type="PROSITE" id="PS01180">
    <property type="entry name" value="CUB"/>
    <property type="match status" value="2"/>
</dbReference>
<protein>
    <recommendedName>
        <fullName evidence="4">CUB domain-containing protein</fullName>
    </recommendedName>
</protein>
<dbReference type="SUPFAM" id="SSF49854">
    <property type="entry name" value="Spermadhesin, CUB domain"/>
    <property type="match status" value="2"/>
</dbReference>
<dbReference type="InterPro" id="IPR035914">
    <property type="entry name" value="Sperma_CUB_dom_sf"/>
</dbReference>
<dbReference type="EMBL" id="OZ035825">
    <property type="protein sequence ID" value="CAL1601097.1"/>
    <property type="molecule type" value="Genomic_DNA"/>
</dbReference>
<feature type="domain" description="CUB" evidence="4">
    <location>
        <begin position="34"/>
        <end position="97"/>
    </location>
</feature>
<organism evidence="5 6">
    <name type="scientific">Knipowitschia caucasica</name>
    <name type="common">Caucasian dwarf goby</name>
    <name type="synonym">Pomatoschistus caucasicus</name>
    <dbReference type="NCBI Taxonomy" id="637954"/>
    <lineage>
        <taxon>Eukaryota</taxon>
        <taxon>Metazoa</taxon>
        <taxon>Chordata</taxon>
        <taxon>Craniata</taxon>
        <taxon>Vertebrata</taxon>
        <taxon>Euteleostomi</taxon>
        <taxon>Actinopterygii</taxon>
        <taxon>Neopterygii</taxon>
        <taxon>Teleostei</taxon>
        <taxon>Neoteleostei</taxon>
        <taxon>Acanthomorphata</taxon>
        <taxon>Gobiaria</taxon>
        <taxon>Gobiiformes</taxon>
        <taxon>Gobioidei</taxon>
        <taxon>Gobiidae</taxon>
        <taxon>Gobiinae</taxon>
        <taxon>Knipowitschia</taxon>
    </lineage>
</organism>
<evidence type="ECO:0000259" key="4">
    <source>
        <dbReference type="PROSITE" id="PS01180"/>
    </source>
</evidence>
<reference evidence="5 6" key="1">
    <citation type="submission" date="2024-04" db="EMBL/GenBank/DDBJ databases">
        <authorList>
            <person name="Waldvogel A.-M."/>
            <person name="Schoenle A."/>
        </authorList>
    </citation>
    <scope>NUCLEOTIDE SEQUENCE [LARGE SCALE GENOMIC DNA]</scope>
</reference>
<name>A0AAV2LFD9_KNICA</name>
<keyword evidence="1" id="KW-0677">Repeat</keyword>
<dbReference type="CDD" id="cd00041">
    <property type="entry name" value="CUB"/>
    <property type="match status" value="2"/>
</dbReference>
<feature type="disulfide bond" evidence="3">
    <location>
        <begin position="34"/>
        <end position="61"/>
    </location>
</feature>
<gene>
    <name evidence="5" type="ORF">KC01_LOCUS29128</name>
</gene>
<dbReference type="PANTHER" id="PTHR24251">
    <property type="entry name" value="OVOCHYMASE-RELATED"/>
    <property type="match status" value="1"/>
</dbReference>
<feature type="domain" description="CUB" evidence="4">
    <location>
        <begin position="105"/>
        <end position="183"/>
    </location>
</feature>
<dbReference type="AlphaFoldDB" id="A0AAV2LFD9"/>
<dbReference type="Proteomes" id="UP001497482">
    <property type="component" value="Chromosome 3"/>
</dbReference>
<proteinExistence type="predicted"/>
<accession>A0AAV2LFD9</accession>